<dbReference type="InterPro" id="IPR029044">
    <property type="entry name" value="Nucleotide-diphossugar_trans"/>
</dbReference>
<evidence type="ECO:0000313" key="3">
    <source>
        <dbReference type="Proteomes" id="UP000323994"/>
    </source>
</evidence>
<feature type="domain" description="Glycosyltransferase 2-like" evidence="1">
    <location>
        <begin position="7"/>
        <end position="126"/>
    </location>
</feature>
<dbReference type="Pfam" id="PF00535">
    <property type="entry name" value="Glycos_transf_2"/>
    <property type="match status" value="1"/>
</dbReference>
<sequence>MSIVLVSIIIPTYKDWDRLLLCLKALEEQTFPASDFEIIVINNNPADLVPENYPAPANCQIVTEARPGSYAARNAGIRLAKGDIIGFTDSDCIPAKDWIYNAVDYLKKHKDVSRIAGNIELFFKSNDLTPAELYEKVYAFKQEEIVKSGLSVTGNMFTYKHVFDKVGIFNEELLSGGDYEWSKRASNAGFKIVYGHNVVIKHPARYKMSDLIKKTKRVVGGDNLSKTMAILDLMKNLKPPLRIAFHQIKKYGSDLSFSQKIKVYSIKYYLAITCSVEKIRISYGNQANRE</sequence>
<dbReference type="Gene3D" id="3.90.550.10">
    <property type="entry name" value="Spore Coat Polysaccharide Biosynthesis Protein SpsA, Chain A"/>
    <property type="match status" value="1"/>
</dbReference>
<dbReference type="InterPro" id="IPR001173">
    <property type="entry name" value="Glyco_trans_2-like"/>
</dbReference>
<evidence type="ECO:0000259" key="1">
    <source>
        <dbReference type="Pfam" id="PF00535"/>
    </source>
</evidence>
<dbReference type="PANTHER" id="PTHR43685">
    <property type="entry name" value="GLYCOSYLTRANSFERASE"/>
    <property type="match status" value="1"/>
</dbReference>
<dbReference type="CDD" id="cd00761">
    <property type="entry name" value="Glyco_tranf_GTA_type"/>
    <property type="match status" value="1"/>
</dbReference>
<proteinExistence type="predicted"/>
<dbReference type="GO" id="GO:0016740">
    <property type="term" value="F:transferase activity"/>
    <property type="evidence" value="ECO:0007669"/>
    <property type="project" value="UniProtKB-KW"/>
</dbReference>
<dbReference type="AlphaFoldDB" id="A0A5M8R325"/>
<protein>
    <submittedName>
        <fullName evidence="2">Glycosyltransferase family 2 protein</fullName>
    </submittedName>
</protein>
<evidence type="ECO:0000313" key="2">
    <source>
        <dbReference type="EMBL" id="KAA6441173.1"/>
    </source>
</evidence>
<dbReference type="EMBL" id="VBSN01000022">
    <property type="protein sequence ID" value="KAA6441173.1"/>
    <property type="molecule type" value="Genomic_DNA"/>
</dbReference>
<name>A0A5M8R325_9BACT</name>
<organism evidence="2 3">
    <name type="scientific">Dyadobacter flavalbus</name>
    <dbReference type="NCBI Taxonomy" id="2579942"/>
    <lineage>
        <taxon>Bacteria</taxon>
        <taxon>Pseudomonadati</taxon>
        <taxon>Bacteroidota</taxon>
        <taxon>Cytophagia</taxon>
        <taxon>Cytophagales</taxon>
        <taxon>Spirosomataceae</taxon>
        <taxon>Dyadobacter</taxon>
    </lineage>
</organism>
<accession>A0A5M8R325</accession>
<dbReference type="SUPFAM" id="SSF53448">
    <property type="entry name" value="Nucleotide-diphospho-sugar transferases"/>
    <property type="match status" value="1"/>
</dbReference>
<keyword evidence="3" id="KW-1185">Reference proteome</keyword>
<dbReference type="PANTHER" id="PTHR43685:SF2">
    <property type="entry name" value="GLYCOSYLTRANSFERASE 2-LIKE DOMAIN-CONTAINING PROTEIN"/>
    <property type="match status" value="1"/>
</dbReference>
<reference evidence="2 3" key="1">
    <citation type="submission" date="2019-05" db="EMBL/GenBank/DDBJ databases">
        <authorList>
            <person name="Qu J.-H."/>
        </authorList>
    </citation>
    <scope>NUCLEOTIDE SEQUENCE [LARGE SCALE GENOMIC DNA]</scope>
    <source>
        <strain evidence="2 3">NS28</strain>
    </source>
</reference>
<dbReference type="InterPro" id="IPR050834">
    <property type="entry name" value="Glycosyltransf_2"/>
</dbReference>
<gene>
    <name evidence="2" type="ORF">FEM33_03365</name>
</gene>
<keyword evidence="2" id="KW-0808">Transferase</keyword>
<comment type="caution">
    <text evidence="2">The sequence shown here is derived from an EMBL/GenBank/DDBJ whole genome shotgun (WGS) entry which is preliminary data.</text>
</comment>
<dbReference type="Proteomes" id="UP000323994">
    <property type="component" value="Unassembled WGS sequence"/>
</dbReference>